<organism evidence="4 5">
    <name type="scientific">Myroides indicus</name>
    <dbReference type="NCBI Taxonomy" id="1323422"/>
    <lineage>
        <taxon>Bacteria</taxon>
        <taxon>Pseudomonadati</taxon>
        <taxon>Bacteroidota</taxon>
        <taxon>Flavobacteriia</taxon>
        <taxon>Flavobacteriales</taxon>
        <taxon>Flavobacteriaceae</taxon>
        <taxon>Myroides</taxon>
    </lineage>
</organism>
<dbReference type="Pfam" id="PF08279">
    <property type="entry name" value="HTH_11"/>
    <property type="match status" value="1"/>
</dbReference>
<gene>
    <name evidence="4" type="ORF">C8P70_11155</name>
</gene>
<protein>
    <submittedName>
        <fullName evidence="4">Putative DNA-binding transcriptional regulator YafY</fullName>
    </submittedName>
</protein>
<dbReference type="InterPro" id="IPR051534">
    <property type="entry name" value="CBASS_pafABC_assoc_protein"/>
</dbReference>
<dbReference type="PIRSF" id="PIRSF016838">
    <property type="entry name" value="PafC"/>
    <property type="match status" value="1"/>
</dbReference>
<dbReference type="PROSITE" id="PS51000">
    <property type="entry name" value="HTH_DEOR_2"/>
    <property type="match status" value="1"/>
</dbReference>
<dbReference type="InterPro" id="IPR036388">
    <property type="entry name" value="WH-like_DNA-bd_sf"/>
</dbReference>
<accession>A0A4R7EYJ3</accession>
<keyword evidence="1" id="KW-0805">Transcription regulation</keyword>
<dbReference type="InterPro" id="IPR026881">
    <property type="entry name" value="WYL_dom"/>
</dbReference>
<dbReference type="InterPro" id="IPR036390">
    <property type="entry name" value="WH_DNA-bd_sf"/>
</dbReference>
<feature type="domain" description="HTH deoR-type" evidence="3">
    <location>
        <begin position="6"/>
        <end position="61"/>
    </location>
</feature>
<dbReference type="Proteomes" id="UP000295215">
    <property type="component" value="Unassembled WGS sequence"/>
</dbReference>
<dbReference type="EMBL" id="SOAG01000011">
    <property type="protein sequence ID" value="TDS58873.1"/>
    <property type="molecule type" value="Genomic_DNA"/>
</dbReference>
<dbReference type="SUPFAM" id="SSF46785">
    <property type="entry name" value="Winged helix' DNA-binding domain"/>
    <property type="match status" value="1"/>
</dbReference>
<sequence>MDIKKRFDRILSLFIHLQSKHIVTAQELADRFNVSLRTVYRDIRSLEQAGVPIYSEAGVGYSLVDGYKIPPTLFTREEALSFAAAEKIMQVYVDQELSDHFTSALFKMKAVLRSSQKAEVSVMEPSILMCSDRTVFNKKVPSALLTLFKSISLKQQIEIKYRKSNTEKPISRIVEPIGVFYENNYWYFMAYCHLRQSYRQFRSDRVYSIELLENLFHAEHGTLDKYLPTKQIDLNLDVRILVDKKIAPYLVWDRKYYGFIKEIEHAEQTEMHFKMKNLENGFPRWFLMFADKAEIIEPEELKEKVGELLESVLTKHKN</sequence>
<evidence type="ECO:0000259" key="3">
    <source>
        <dbReference type="PROSITE" id="PS51000"/>
    </source>
</evidence>
<reference evidence="4 5" key="1">
    <citation type="submission" date="2019-03" db="EMBL/GenBank/DDBJ databases">
        <title>Genomic Encyclopedia of Archaeal and Bacterial Type Strains, Phase II (KMG-II): from individual species to whole genera.</title>
        <authorList>
            <person name="Goeker M."/>
        </authorList>
    </citation>
    <scope>NUCLEOTIDE SEQUENCE [LARGE SCALE GENOMIC DNA]</scope>
    <source>
        <strain evidence="4 5">DSM 28213</strain>
    </source>
</reference>
<dbReference type="PANTHER" id="PTHR34580:SF1">
    <property type="entry name" value="PROTEIN PAFC"/>
    <property type="match status" value="1"/>
</dbReference>
<dbReference type="GO" id="GO:0003677">
    <property type="term" value="F:DNA binding"/>
    <property type="evidence" value="ECO:0007669"/>
    <property type="project" value="UniProtKB-KW"/>
</dbReference>
<dbReference type="InterPro" id="IPR028349">
    <property type="entry name" value="PafC-like"/>
</dbReference>
<dbReference type="AlphaFoldDB" id="A0A4R7EYJ3"/>
<dbReference type="Pfam" id="PF13280">
    <property type="entry name" value="WYL"/>
    <property type="match status" value="1"/>
</dbReference>
<proteinExistence type="predicted"/>
<comment type="caution">
    <text evidence="4">The sequence shown here is derived from an EMBL/GenBank/DDBJ whole genome shotgun (WGS) entry which is preliminary data.</text>
</comment>
<dbReference type="InterPro" id="IPR013196">
    <property type="entry name" value="HTH_11"/>
</dbReference>
<dbReference type="Pfam" id="PF25583">
    <property type="entry name" value="WCX"/>
    <property type="match status" value="1"/>
</dbReference>
<name>A0A4R7EYJ3_9FLAO</name>
<dbReference type="RefSeq" id="WP_133712471.1">
    <property type="nucleotide sequence ID" value="NZ_SOAG01000011.1"/>
</dbReference>
<dbReference type="GO" id="GO:0003700">
    <property type="term" value="F:DNA-binding transcription factor activity"/>
    <property type="evidence" value="ECO:0007669"/>
    <property type="project" value="InterPro"/>
</dbReference>
<keyword evidence="5" id="KW-1185">Reference proteome</keyword>
<evidence type="ECO:0000256" key="1">
    <source>
        <dbReference type="ARBA" id="ARBA00023015"/>
    </source>
</evidence>
<dbReference type="InterPro" id="IPR001034">
    <property type="entry name" value="DeoR_HTH"/>
</dbReference>
<dbReference type="OrthoDB" id="9815009at2"/>
<dbReference type="Gene3D" id="1.10.10.10">
    <property type="entry name" value="Winged helix-like DNA-binding domain superfamily/Winged helix DNA-binding domain"/>
    <property type="match status" value="1"/>
</dbReference>
<evidence type="ECO:0000313" key="4">
    <source>
        <dbReference type="EMBL" id="TDS58873.1"/>
    </source>
</evidence>
<dbReference type="PROSITE" id="PS52050">
    <property type="entry name" value="WYL"/>
    <property type="match status" value="1"/>
</dbReference>
<evidence type="ECO:0000256" key="2">
    <source>
        <dbReference type="ARBA" id="ARBA00023163"/>
    </source>
</evidence>
<keyword evidence="4" id="KW-0238">DNA-binding</keyword>
<evidence type="ECO:0000313" key="5">
    <source>
        <dbReference type="Proteomes" id="UP000295215"/>
    </source>
</evidence>
<dbReference type="PANTHER" id="PTHR34580">
    <property type="match status" value="1"/>
</dbReference>
<dbReference type="InterPro" id="IPR057727">
    <property type="entry name" value="WCX_dom"/>
</dbReference>
<keyword evidence="2" id="KW-0804">Transcription</keyword>